<reference evidence="7" key="1">
    <citation type="journal article" date="2021" name="Sci. Rep.">
        <title>Diploid genomic architecture of Nitzschia inconspicua, an elite biomass production diatom.</title>
        <authorList>
            <person name="Oliver A."/>
            <person name="Podell S."/>
            <person name="Pinowska A."/>
            <person name="Traller J.C."/>
            <person name="Smith S.R."/>
            <person name="McClure R."/>
            <person name="Beliaev A."/>
            <person name="Bohutskyi P."/>
            <person name="Hill E.A."/>
            <person name="Rabines A."/>
            <person name="Zheng H."/>
            <person name="Allen L.Z."/>
            <person name="Kuo A."/>
            <person name="Grigoriev I.V."/>
            <person name="Allen A.E."/>
            <person name="Hazlebeck D."/>
            <person name="Allen E.E."/>
        </authorList>
    </citation>
    <scope>NUCLEOTIDE SEQUENCE</scope>
    <source>
        <strain evidence="7">Hildebrandi</strain>
    </source>
</reference>
<feature type="signal peptide" evidence="6">
    <location>
        <begin position="1"/>
        <end position="23"/>
    </location>
</feature>
<reference evidence="7" key="2">
    <citation type="submission" date="2021-04" db="EMBL/GenBank/DDBJ databases">
        <authorList>
            <person name="Podell S."/>
        </authorList>
    </citation>
    <scope>NUCLEOTIDE SEQUENCE</scope>
    <source>
        <strain evidence="7">Hildebrandi</strain>
    </source>
</reference>
<dbReference type="EMBL" id="JAGRRH010000006">
    <property type="protein sequence ID" value="KAG7369004.1"/>
    <property type="molecule type" value="Genomic_DNA"/>
</dbReference>
<feature type="transmembrane region" description="Helical" evidence="5">
    <location>
        <begin position="70"/>
        <end position="87"/>
    </location>
</feature>
<keyword evidence="8" id="KW-1185">Reference proteome</keyword>
<name>A0A9K3LUX2_9STRA</name>
<feature type="transmembrane region" description="Helical" evidence="5">
    <location>
        <begin position="359"/>
        <end position="380"/>
    </location>
</feature>
<evidence type="ECO:0000256" key="4">
    <source>
        <dbReference type="ARBA" id="ARBA00023136"/>
    </source>
</evidence>
<feature type="transmembrane region" description="Helical" evidence="5">
    <location>
        <begin position="265"/>
        <end position="289"/>
    </location>
</feature>
<evidence type="ECO:0000313" key="8">
    <source>
        <dbReference type="Proteomes" id="UP000693970"/>
    </source>
</evidence>
<dbReference type="AlphaFoldDB" id="A0A9K3LUX2"/>
<sequence>MNEAGSKLLIAIAIFVISFLSAAAPSKVINIDDQIFSCGNLLASGVLLAGSLVHQLPDSIDNLESLGMDFPLATFVAGLTFCLFLVMEEYLHTTLEDNPFEYNHRHRDHDNSVSFPSDLPVQHEGDNGDAMTKAYDQQEKIEMEIRRLMLEKSRLRDKQQQANLSVMGTTRNESTKSSHRSRYRPSSFTFVAAQDLSRQSTPGDEMMSHEATALFARPKSASGILAIRKSVRPSVFDTWKRESFDTMHPIHHHDDHLAEHVHGSLLASIILMFALSIHSIFEGLAIGVSPDISDVISTAAAVLAHKAFAGYALGSSMIASQMNDGHFFMLVFVFSFCSSFGIILGLMCEQLANAGNVGAITGVIQAMVAGTFLYVSIVEIGMKEIMMHRESETPKSGQLSPKNMDFVKLLAFLVGYLCMSSLAIWI</sequence>
<dbReference type="Pfam" id="PF02535">
    <property type="entry name" value="Zip"/>
    <property type="match status" value="1"/>
</dbReference>
<keyword evidence="6" id="KW-0732">Signal</keyword>
<feature type="chain" id="PRO_5039917169" evidence="6">
    <location>
        <begin position="24"/>
        <end position="426"/>
    </location>
</feature>
<feature type="transmembrane region" description="Helical" evidence="5">
    <location>
        <begin position="295"/>
        <end position="314"/>
    </location>
</feature>
<dbReference type="PANTHER" id="PTHR11040:SF140">
    <property type="entry name" value="ZRT (ZRT), IRT- (IRT-) LIKE PROTEIN TRANSPORTER"/>
    <property type="match status" value="1"/>
</dbReference>
<feature type="transmembrane region" description="Helical" evidence="5">
    <location>
        <begin position="326"/>
        <end position="347"/>
    </location>
</feature>
<organism evidence="7 8">
    <name type="scientific">Nitzschia inconspicua</name>
    <dbReference type="NCBI Taxonomy" id="303405"/>
    <lineage>
        <taxon>Eukaryota</taxon>
        <taxon>Sar</taxon>
        <taxon>Stramenopiles</taxon>
        <taxon>Ochrophyta</taxon>
        <taxon>Bacillariophyta</taxon>
        <taxon>Bacillariophyceae</taxon>
        <taxon>Bacillariophycidae</taxon>
        <taxon>Bacillariales</taxon>
        <taxon>Bacillariaceae</taxon>
        <taxon>Nitzschia</taxon>
    </lineage>
</organism>
<evidence type="ECO:0000256" key="3">
    <source>
        <dbReference type="ARBA" id="ARBA00022989"/>
    </source>
</evidence>
<dbReference type="InterPro" id="IPR003689">
    <property type="entry name" value="ZIP"/>
</dbReference>
<comment type="subcellular location">
    <subcellularLocation>
        <location evidence="1">Membrane</location>
        <topology evidence="1">Multi-pass membrane protein</topology>
    </subcellularLocation>
</comment>
<keyword evidence="4 5" id="KW-0472">Membrane</keyword>
<comment type="caution">
    <text evidence="7">The sequence shown here is derived from an EMBL/GenBank/DDBJ whole genome shotgun (WGS) entry which is preliminary data.</text>
</comment>
<keyword evidence="3 5" id="KW-1133">Transmembrane helix</keyword>
<dbReference type="GO" id="GO:0016020">
    <property type="term" value="C:membrane"/>
    <property type="evidence" value="ECO:0007669"/>
    <property type="project" value="UniProtKB-SubCell"/>
</dbReference>
<dbReference type="PANTHER" id="PTHR11040">
    <property type="entry name" value="ZINC/IRON TRANSPORTER"/>
    <property type="match status" value="1"/>
</dbReference>
<protein>
    <submittedName>
        <fullName evidence="7">ZIP zinc transporter</fullName>
    </submittedName>
</protein>
<dbReference type="GO" id="GO:0005385">
    <property type="term" value="F:zinc ion transmembrane transporter activity"/>
    <property type="evidence" value="ECO:0007669"/>
    <property type="project" value="TreeGrafter"/>
</dbReference>
<feature type="transmembrane region" description="Helical" evidence="5">
    <location>
        <begin position="406"/>
        <end position="425"/>
    </location>
</feature>
<evidence type="ECO:0000313" key="7">
    <source>
        <dbReference type="EMBL" id="KAG7369004.1"/>
    </source>
</evidence>
<gene>
    <name evidence="7" type="ORF">IV203_031747</name>
</gene>
<proteinExistence type="predicted"/>
<evidence type="ECO:0000256" key="1">
    <source>
        <dbReference type="ARBA" id="ARBA00004141"/>
    </source>
</evidence>
<evidence type="ECO:0000256" key="6">
    <source>
        <dbReference type="SAM" id="SignalP"/>
    </source>
</evidence>
<dbReference type="Proteomes" id="UP000693970">
    <property type="component" value="Unassembled WGS sequence"/>
</dbReference>
<keyword evidence="2 5" id="KW-0812">Transmembrane</keyword>
<evidence type="ECO:0000256" key="2">
    <source>
        <dbReference type="ARBA" id="ARBA00022692"/>
    </source>
</evidence>
<accession>A0A9K3LUX2</accession>
<evidence type="ECO:0000256" key="5">
    <source>
        <dbReference type="SAM" id="Phobius"/>
    </source>
</evidence>
<dbReference type="OrthoDB" id="448280at2759"/>